<keyword evidence="4" id="KW-1185">Reference proteome</keyword>
<name>A0A3S4SGI6_9ACTO</name>
<sequence>MSQPPYQSQQVRPPAVAGLFYPAEPSRLRADVEAMLQAARPAGDTEPAGAPAALIVPHAGYVYSGPTAALAWAQAEALRGTVRRVVMLGPTHRVGVRALALPGCRAMDTPLGPVTVEVPPQVEALAAGGLVVTRPDVHAAEHSLEVQLPFLTTVLPEASLVPLAVGRVTPERAAEALRPFLGREDTLVVISSDLSHYLPQAEARRVDDATIGRILALRAGISHEEACGATGVNALLLAAGERGLRPRLLGAATSADTAGTPDRVVGYVAVGFYDPPGS</sequence>
<evidence type="ECO:0000313" key="3">
    <source>
        <dbReference type="EMBL" id="VEG75503.1"/>
    </source>
</evidence>
<dbReference type="RefSeq" id="WP_026427361.1">
    <property type="nucleotide sequence ID" value="NZ_CBCRWE010000095.1"/>
</dbReference>
<dbReference type="STRING" id="1278298.GCA_000428685_02572"/>
<evidence type="ECO:0000313" key="4">
    <source>
        <dbReference type="Proteomes" id="UP000276899"/>
    </source>
</evidence>
<gene>
    <name evidence="3" type="ORF">NCTC11923_02174</name>
</gene>
<dbReference type="EMBL" id="LR134363">
    <property type="protein sequence ID" value="VEG75503.1"/>
    <property type="molecule type" value="Genomic_DNA"/>
</dbReference>
<proteinExistence type="inferred from homology"/>
<accession>A0A3S4SGI6</accession>
<dbReference type="InterPro" id="IPR002737">
    <property type="entry name" value="MEMO1_fam"/>
</dbReference>
<dbReference type="Pfam" id="PF01875">
    <property type="entry name" value="Memo"/>
    <property type="match status" value="1"/>
</dbReference>
<dbReference type="CDD" id="cd07361">
    <property type="entry name" value="MEMO_like"/>
    <property type="match status" value="1"/>
</dbReference>
<protein>
    <recommendedName>
        <fullName evidence="2">MEMO1 family protein NCTC11923_02174</fullName>
    </recommendedName>
</protein>
<dbReference type="NCBIfam" id="TIGR04336">
    <property type="entry name" value="AmmeMemoSam_B"/>
    <property type="match status" value="1"/>
</dbReference>
<comment type="similarity">
    <text evidence="1 2">Belongs to the MEMO1 family.</text>
</comment>
<dbReference type="AlphaFoldDB" id="A0A3S4SGI6"/>
<reference evidence="3 4" key="1">
    <citation type="submission" date="2018-12" db="EMBL/GenBank/DDBJ databases">
        <authorList>
            <consortium name="Pathogen Informatics"/>
        </authorList>
    </citation>
    <scope>NUCLEOTIDE SEQUENCE [LARGE SCALE GENOMIC DNA]</scope>
    <source>
        <strain evidence="3 4">NCTC11923</strain>
    </source>
</reference>
<dbReference type="PANTHER" id="PTHR11060">
    <property type="entry name" value="PROTEIN MEMO1"/>
    <property type="match status" value="1"/>
</dbReference>
<dbReference type="KEGG" id="asla:NCTC11923_02174"/>
<evidence type="ECO:0000256" key="1">
    <source>
        <dbReference type="ARBA" id="ARBA00006315"/>
    </source>
</evidence>
<dbReference type="Gene3D" id="3.40.830.10">
    <property type="entry name" value="LigB-like"/>
    <property type="match status" value="1"/>
</dbReference>
<dbReference type="HAMAP" id="MF_00055">
    <property type="entry name" value="MEMO1"/>
    <property type="match status" value="1"/>
</dbReference>
<evidence type="ECO:0000256" key="2">
    <source>
        <dbReference type="HAMAP-Rule" id="MF_00055"/>
    </source>
</evidence>
<organism evidence="3 4">
    <name type="scientific">Actinomyces slackii</name>
    <dbReference type="NCBI Taxonomy" id="52774"/>
    <lineage>
        <taxon>Bacteria</taxon>
        <taxon>Bacillati</taxon>
        <taxon>Actinomycetota</taxon>
        <taxon>Actinomycetes</taxon>
        <taxon>Actinomycetales</taxon>
        <taxon>Actinomycetaceae</taxon>
        <taxon>Actinomyces</taxon>
    </lineage>
</organism>
<dbReference type="Proteomes" id="UP000276899">
    <property type="component" value="Chromosome"/>
</dbReference>
<dbReference type="PANTHER" id="PTHR11060:SF0">
    <property type="entry name" value="PROTEIN MEMO1"/>
    <property type="match status" value="1"/>
</dbReference>